<accession>A0ABN8QCA4</accession>
<reference evidence="1 2" key="1">
    <citation type="submission" date="2022-05" db="EMBL/GenBank/DDBJ databases">
        <authorList>
            <consortium name="Genoscope - CEA"/>
            <person name="William W."/>
        </authorList>
    </citation>
    <scope>NUCLEOTIDE SEQUENCE [LARGE SCALE GENOMIC DNA]</scope>
</reference>
<keyword evidence="2" id="KW-1185">Reference proteome</keyword>
<feature type="non-terminal residue" evidence="1">
    <location>
        <position position="1"/>
    </location>
</feature>
<evidence type="ECO:0000313" key="2">
    <source>
        <dbReference type="Proteomes" id="UP001159405"/>
    </source>
</evidence>
<dbReference type="EMBL" id="CALNXK010000118">
    <property type="protein sequence ID" value="CAH3160858.1"/>
    <property type="molecule type" value="Genomic_DNA"/>
</dbReference>
<dbReference type="Proteomes" id="UP001159405">
    <property type="component" value="Unassembled WGS sequence"/>
</dbReference>
<organism evidence="1 2">
    <name type="scientific">Porites lobata</name>
    <dbReference type="NCBI Taxonomy" id="104759"/>
    <lineage>
        <taxon>Eukaryota</taxon>
        <taxon>Metazoa</taxon>
        <taxon>Cnidaria</taxon>
        <taxon>Anthozoa</taxon>
        <taxon>Hexacorallia</taxon>
        <taxon>Scleractinia</taxon>
        <taxon>Fungiina</taxon>
        <taxon>Poritidae</taxon>
        <taxon>Porites</taxon>
    </lineage>
</organism>
<proteinExistence type="predicted"/>
<name>A0ABN8QCA4_9CNID</name>
<sequence>SLFHSSDFFKFELQSMFMRGVNKIDGQNLTRIYQELIYDTTRVMNVQQLRIILVFVGFCQATKCFKLVNTVIEEDQSW</sequence>
<protein>
    <submittedName>
        <fullName evidence="1">Uncharacterized protein</fullName>
    </submittedName>
</protein>
<gene>
    <name evidence="1" type="ORF">PLOB_00004235</name>
</gene>
<comment type="caution">
    <text evidence="1">The sequence shown here is derived from an EMBL/GenBank/DDBJ whole genome shotgun (WGS) entry which is preliminary data.</text>
</comment>
<evidence type="ECO:0000313" key="1">
    <source>
        <dbReference type="EMBL" id="CAH3160858.1"/>
    </source>
</evidence>